<proteinExistence type="predicted"/>
<gene>
    <name evidence="1" type="ORF">GCM10008101_28350</name>
</gene>
<evidence type="ECO:0000313" key="2">
    <source>
        <dbReference type="Proteomes" id="UP000643403"/>
    </source>
</evidence>
<comment type="caution">
    <text evidence="1">The sequence shown here is derived from an EMBL/GenBank/DDBJ whole genome shotgun (WGS) entry which is preliminary data.</text>
</comment>
<name>A0ABQ3C857_9GAMM</name>
<dbReference type="Proteomes" id="UP000643403">
    <property type="component" value="Unassembled WGS sequence"/>
</dbReference>
<sequence>MATDTSLAIAVAEYVQALVGAETDRAEDRPALQSLVINAAGLLAEAVLGNNASAAARVEVHERLRGHTWLQGVALVELDRRWATVRSYTSSAARC</sequence>
<reference evidence="2" key="1">
    <citation type="journal article" date="2019" name="Int. J. Syst. Evol. Microbiol.">
        <title>The Global Catalogue of Microorganisms (GCM) 10K type strain sequencing project: providing services to taxonomists for standard genome sequencing and annotation.</title>
        <authorList>
            <consortium name="The Broad Institute Genomics Platform"/>
            <consortium name="The Broad Institute Genome Sequencing Center for Infectious Disease"/>
            <person name="Wu L."/>
            <person name="Ma J."/>
        </authorList>
    </citation>
    <scope>NUCLEOTIDE SEQUENCE [LARGE SCALE GENOMIC DNA]</scope>
    <source>
        <strain evidence="2">KCTC 22558</strain>
    </source>
</reference>
<keyword evidence="2" id="KW-1185">Reference proteome</keyword>
<evidence type="ECO:0000313" key="1">
    <source>
        <dbReference type="EMBL" id="GGZ72285.1"/>
    </source>
</evidence>
<evidence type="ECO:0008006" key="3">
    <source>
        <dbReference type="Google" id="ProtNLM"/>
    </source>
</evidence>
<protein>
    <recommendedName>
        <fullName evidence="3">MmgE/PrpD family protein</fullName>
    </recommendedName>
</protein>
<organism evidence="1 2">
    <name type="scientific">Cognatilysobacter xinjiangensis</name>
    <dbReference type="NCBI Taxonomy" id="546892"/>
    <lineage>
        <taxon>Bacteria</taxon>
        <taxon>Pseudomonadati</taxon>
        <taxon>Pseudomonadota</taxon>
        <taxon>Gammaproteobacteria</taxon>
        <taxon>Lysobacterales</taxon>
        <taxon>Lysobacteraceae</taxon>
        <taxon>Cognatilysobacter</taxon>
    </lineage>
</organism>
<accession>A0ABQ3C857</accession>
<dbReference type="EMBL" id="BMXY01000005">
    <property type="protein sequence ID" value="GGZ72285.1"/>
    <property type="molecule type" value="Genomic_DNA"/>
</dbReference>